<protein>
    <submittedName>
        <fullName evidence="1">Uncharacterized protein</fullName>
    </submittedName>
</protein>
<reference evidence="1" key="1">
    <citation type="journal article" date="2014" name="Front. Microbiol.">
        <title>High frequency of phylogenetically diverse reductive dehalogenase-homologous genes in deep subseafloor sedimentary metagenomes.</title>
        <authorList>
            <person name="Kawai M."/>
            <person name="Futagami T."/>
            <person name="Toyoda A."/>
            <person name="Takaki Y."/>
            <person name="Nishi S."/>
            <person name="Hori S."/>
            <person name="Arai W."/>
            <person name="Tsubouchi T."/>
            <person name="Morono Y."/>
            <person name="Uchiyama I."/>
            <person name="Ito T."/>
            <person name="Fujiyama A."/>
            <person name="Inagaki F."/>
            <person name="Takami H."/>
        </authorList>
    </citation>
    <scope>NUCLEOTIDE SEQUENCE</scope>
    <source>
        <strain evidence="1">Expedition CK06-06</strain>
    </source>
</reference>
<feature type="non-terminal residue" evidence="1">
    <location>
        <position position="119"/>
    </location>
</feature>
<accession>X1DM18</accession>
<evidence type="ECO:0000313" key="1">
    <source>
        <dbReference type="EMBL" id="GAH09330.1"/>
    </source>
</evidence>
<comment type="caution">
    <text evidence="1">The sequence shown here is derived from an EMBL/GenBank/DDBJ whole genome shotgun (WGS) entry which is preliminary data.</text>
</comment>
<name>X1DM18_9ZZZZ</name>
<organism evidence="1">
    <name type="scientific">marine sediment metagenome</name>
    <dbReference type="NCBI Taxonomy" id="412755"/>
    <lineage>
        <taxon>unclassified sequences</taxon>
        <taxon>metagenomes</taxon>
        <taxon>ecological metagenomes</taxon>
    </lineage>
</organism>
<dbReference type="EMBL" id="BART01029658">
    <property type="protein sequence ID" value="GAH09330.1"/>
    <property type="molecule type" value="Genomic_DNA"/>
</dbReference>
<dbReference type="PROSITE" id="PS51257">
    <property type="entry name" value="PROKAR_LIPOPROTEIN"/>
    <property type="match status" value="1"/>
</dbReference>
<gene>
    <name evidence="1" type="ORF">S01H4_51985</name>
</gene>
<proteinExistence type="predicted"/>
<dbReference type="AlphaFoldDB" id="X1DM18"/>
<sequence length="119" mass="13888">MKKKFIILKKCPKLKPVFLVLVAALLSMSILSCKSTTKKPEWTAPSQFLEKLSEKEYPEVKAPAVAPVLKWDFSEKKVYEYDYKQKFRINRWGEDLREPKKWMLTIGKLLVKSQGNHTA</sequence>